<name>A0A1B1S7A5_9BACT</name>
<evidence type="ECO:0000313" key="3">
    <source>
        <dbReference type="Proteomes" id="UP000186351"/>
    </source>
</evidence>
<accession>A0A1Z2XEH5</accession>
<organism evidence="1 3">
    <name type="scientific">Muribaculum intestinale</name>
    <dbReference type="NCBI Taxonomy" id="1796646"/>
    <lineage>
        <taxon>Bacteria</taxon>
        <taxon>Pseudomonadati</taxon>
        <taxon>Bacteroidota</taxon>
        <taxon>Bacteroidia</taxon>
        <taxon>Bacteroidales</taxon>
        <taxon>Muribaculaceae</taxon>
        <taxon>Muribaculum</taxon>
    </lineage>
</organism>
<dbReference type="STRING" id="1796646.A4V02_02375"/>
<reference evidence="2 4" key="3">
    <citation type="submission" date="2019-04" db="EMBL/GenBank/DDBJ databases">
        <title>Microbes associate with the intestines of laboratory mice.</title>
        <authorList>
            <person name="Navarre W."/>
            <person name="Wong E."/>
            <person name="Huang K."/>
            <person name="Tropini C."/>
            <person name="Ng K."/>
            <person name="Yu B."/>
        </authorList>
    </citation>
    <scope>NUCLEOTIDE SEQUENCE [LARGE SCALE GENOMIC DNA]</scope>
    <source>
        <strain evidence="2 4">NM06_A21</strain>
    </source>
</reference>
<dbReference type="OrthoDB" id="1093770at2"/>
<protein>
    <recommendedName>
        <fullName evidence="5">SRPBCC family protein</fullName>
    </recommendedName>
</protein>
<dbReference type="EMBL" id="SRYD01000049">
    <property type="protein sequence ID" value="TGY71493.1"/>
    <property type="molecule type" value="Genomic_DNA"/>
</dbReference>
<accession>A0A1B1S7A5</accession>
<evidence type="ECO:0000313" key="4">
    <source>
        <dbReference type="Proteomes" id="UP000306630"/>
    </source>
</evidence>
<dbReference type="KEGG" id="pary:A4V02_02375"/>
<dbReference type="SUPFAM" id="SSF55961">
    <property type="entry name" value="Bet v1-like"/>
    <property type="match status" value="1"/>
</dbReference>
<dbReference type="Proteomes" id="UP000306630">
    <property type="component" value="Unassembled WGS sequence"/>
</dbReference>
<dbReference type="Proteomes" id="UP000186351">
    <property type="component" value="Chromosome"/>
</dbReference>
<gene>
    <name evidence="1" type="ORF">A4V02_02375</name>
    <name evidence="2" type="ORF">E5333_11345</name>
</gene>
<dbReference type="GeneID" id="65535686"/>
<evidence type="ECO:0000313" key="1">
    <source>
        <dbReference type="EMBL" id="ANU62683.1"/>
    </source>
</evidence>
<proteinExistence type="predicted"/>
<evidence type="ECO:0008006" key="5">
    <source>
        <dbReference type="Google" id="ProtNLM"/>
    </source>
</evidence>
<dbReference type="AlphaFoldDB" id="A0A1B1S7A5"/>
<dbReference type="InterPro" id="IPR023393">
    <property type="entry name" value="START-like_dom_sf"/>
</dbReference>
<dbReference type="EMBL" id="CP015402">
    <property type="protein sequence ID" value="ANU62683.1"/>
    <property type="molecule type" value="Genomic_DNA"/>
</dbReference>
<reference evidence="3" key="1">
    <citation type="submission" date="2016-04" db="EMBL/GenBank/DDBJ databases">
        <title>Complete Genome Sequences of Twelve Strains of a Stable Defined Moderately Diverse Mouse Microbiota 2 (sDMDMm2).</title>
        <authorList>
            <person name="Uchimura Y."/>
            <person name="Wyss M."/>
            <person name="Brugiroux S."/>
            <person name="Limenitakis J.P."/>
            <person name="Stecher B."/>
            <person name="McCoy K.D."/>
            <person name="Macpherson A.J."/>
        </authorList>
    </citation>
    <scope>NUCLEOTIDE SEQUENCE [LARGE SCALE GENOMIC DNA]</scope>
    <source>
        <strain evidence="3">YL27</strain>
    </source>
</reference>
<keyword evidence="3" id="KW-1185">Reference proteome</keyword>
<dbReference type="Gene3D" id="3.30.530.20">
    <property type="match status" value="1"/>
</dbReference>
<evidence type="ECO:0000313" key="2">
    <source>
        <dbReference type="EMBL" id="TGY71493.1"/>
    </source>
</evidence>
<dbReference type="RefSeq" id="WP_068960066.1">
    <property type="nucleotide sequence ID" value="NZ_CAJTAP010000002.1"/>
</dbReference>
<sequence>MTSYTSQPKEVDMPASAIYARISDFSKFEDLVAKLPEEVRSQLGEVKFTTDTIVIPHNMLGQITLRVSERVPDKRIALQAENAPVPMFMAINLEAKAPELTEVQTAIDVDIPAMLKPMIGPKIEPMLKQSVEKFGEMIANIVKI</sequence>
<reference evidence="1" key="2">
    <citation type="submission" date="2017-04" db="EMBL/GenBank/DDBJ databases">
        <title>Complete Genome Sequences of Twelve Strains of a Stable Defined Moderately Diverse Mouse Microbiota 2 (sDMDMm2).</title>
        <authorList>
            <person name="Uchimura Y."/>
            <person name="Wyss M."/>
            <person name="Brugiroux S."/>
            <person name="Limenitakis J.P."/>
            <person name="Stecher B."/>
            <person name="McCoy K.D."/>
            <person name="Macpherson A.J."/>
        </authorList>
    </citation>
    <scope>NUCLEOTIDE SEQUENCE</scope>
    <source>
        <strain evidence="1">YL27</strain>
    </source>
</reference>